<evidence type="ECO:0000256" key="1">
    <source>
        <dbReference type="SAM" id="SignalP"/>
    </source>
</evidence>
<dbReference type="InterPro" id="IPR015919">
    <property type="entry name" value="Cadherin-like_sf"/>
</dbReference>
<dbReference type="InterPro" id="IPR013783">
    <property type="entry name" value="Ig-like_fold"/>
</dbReference>
<organism evidence="3 4">
    <name type="scientific">Agromyces agglutinans</name>
    <dbReference type="NCBI Taxonomy" id="2662258"/>
    <lineage>
        <taxon>Bacteria</taxon>
        <taxon>Bacillati</taxon>
        <taxon>Actinomycetota</taxon>
        <taxon>Actinomycetes</taxon>
        <taxon>Micrococcales</taxon>
        <taxon>Microbacteriaceae</taxon>
        <taxon>Agromyces</taxon>
    </lineage>
</organism>
<dbReference type="InterPro" id="IPR035986">
    <property type="entry name" value="PKD_dom_sf"/>
</dbReference>
<dbReference type="Pfam" id="PF17963">
    <property type="entry name" value="Big_9"/>
    <property type="match status" value="3"/>
</dbReference>
<comment type="caution">
    <text evidence="3">The sequence shown here is derived from an EMBL/GenBank/DDBJ whole genome shotgun (WGS) entry which is preliminary data.</text>
</comment>
<dbReference type="GO" id="GO:0005509">
    <property type="term" value="F:calcium ion binding"/>
    <property type="evidence" value="ECO:0007669"/>
    <property type="project" value="InterPro"/>
</dbReference>
<dbReference type="SUPFAM" id="SSF49299">
    <property type="entry name" value="PKD domain"/>
    <property type="match status" value="1"/>
</dbReference>
<dbReference type="RefSeq" id="WP_153685144.1">
    <property type="nucleotide sequence ID" value="NZ_WJIF01000007.1"/>
</dbReference>
<dbReference type="GO" id="GO:0016020">
    <property type="term" value="C:membrane"/>
    <property type="evidence" value="ECO:0007669"/>
    <property type="project" value="InterPro"/>
</dbReference>
<dbReference type="Pfam" id="PF17892">
    <property type="entry name" value="Cadherin_5"/>
    <property type="match status" value="1"/>
</dbReference>
<feature type="chain" id="PRO_5026020605" evidence="1">
    <location>
        <begin position="25"/>
        <end position="1450"/>
    </location>
</feature>
<feature type="domain" description="Cadherin-like" evidence="2">
    <location>
        <begin position="892"/>
        <end position="969"/>
    </location>
</feature>
<dbReference type="SUPFAM" id="SSF49313">
    <property type="entry name" value="Cadherin-like"/>
    <property type="match status" value="1"/>
</dbReference>
<gene>
    <name evidence="3" type="ORF">GE115_12610</name>
</gene>
<dbReference type="Gene3D" id="2.60.40.3440">
    <property type="match status" value="1"/>
</dbReference>
<keyword evidence="4" id="KW-1185">Reference proteome</keyword>
<reference evidence="3 4" key="1">
    <citation type="submission" date="2019-10" db="EMBL/GenBank/DDBJ databases">
        <authorList>
            <person name="Nie G."/>
            <person name="Ming H."/>
            <person name="Yi B."/>
        </authorList>
    </citation>
    <scope>NUCLEOTIDE SEQUENCE [LARGE SCALE GENOMIC DNA]</scope>
    <source>
        <strain evidence="3 4">CFH 90414</strain>
    </source>
</reference>
<accession>A0A6I2FFM2</accession>
<evidence type="ECO:0000313" key="3">
    <source>
        <dbReference type="EMBL" id="MRG60703.1"/>
    </source>
</evidence>
<dbReference type="NCBIfam" id="NF012211">
    <property type="entry name" value="tand_rpt_95"/>
    <property type="match status" value="2"/>
</dbReference>
<dbReference type="GO" id="GO:0005975">
    <property type="term" value="P:carbohydrate metabolic process"/>
    <property type="evidence" value="ECO:0007669"/>
    <property type="project" value="UniProtKB-ARBA"/>
</dbReference>
<proteinExistence type="predicted"/>
<sequence length="1450" mass="148802">MSGSITRALAVAASAALVATVSVAMVAGPTAPAEPAAADGMSVSCYNGIFDGWYANPYVGATGDSYDRDAEALEAAPSFTSPPRYEQVRTVSSTDSVLANDYQYIDLLGETRSPVQRWGAVAHLWDGPDHAKSFTLNPDGTFVWVPQDGYWGGDSFQYVYSDDVAGSPCSNVATVTIKPATLARLVDDAFVGYRDEPLRVGKLVCGIYCGVLENDLNWSGDNAYGWGAYTAQITRVAVQGPGGGWNVQPLSNFTSQTTFRGGTVSQVGANGSFVYTPPPGFVGTDTFLYHAASLPKYEPDAIGAVLLFGERYARVTITIKEPWVPELPRPAEDGFVTDEDASITLTSADLLGNDVNTNYVRTVSGATVSGQTPIRTAHGRLDLAWRDVIPGVPLYQVITGLTYTPDPDFTGVDRFRYTGSDAPFDGSLADGGVVFEVAPTPDAPVARDDLVTTLEDREITIDLVANDTDADGDFAPETTDFDDEYPGGGSTWHGVWTLQGDGSVHYVPDPEFTGEAVYRYVTGDAAGHRVRAKAVVTVTADDAVDDAYETAEDAALSVSADGGVLANDDPEAVADAPVVTAAPTHGAVDLAADGSFTYEPAADFSGTDSFTYEAGGDSGVATITVAPVNDEPTVALRPWCDRAIAGIVCIQDEDERDVIEGGTVELRGSIADPEKDVGTYAIEWGDGSTTTGAYPCSDEEAACPFTEEPTWSTGCLGDCPQYDGPLYFAFEHRYADDPSGSGNGVTIEFGVRDTGDGPVAAASGGARVANSPPQLFIPTTPLTGVPGEPVTLAGTIADPGFDTEAITIDWGDGSEPTELSARCDALAADPVCPTPSLQPADCATQATASAACGDFAVQHTYATGGSKAISVTAIDDDGAVANAEASAEITWVNSPPSASSPAIDAAEDHPRTLDLAELVDDLETADADLVYELTSLPARGTAVLDGSVVTFTPIADAHGLDGFGYRVTDRGAPDACGAPGDECAAPLSAEGRVVLDLVAINDAPSFTAGDDQDAVADGQPRTMAGWATAASAGPADESGQGLHFEVVVDDPSLFAPDGQPSVAADGTLTFTPVATGTAAVTVMLVDDGPSAPPHRSRSLAASFSIEIASPNLPPVITAPAARSLVYSDASSTSFTATDPEDGTTGLTITASGLPAGLALTAGAAPTLAGVVTAVPGTYPVVLRACDAQGACAEASVAITVAAERATVRITSPSGPIAAPVDGTAPAFTVTAVVSEDADGSPGDLGRITPADVRVTLTPAAGPAATCTPLIGTVVPGTTGRPGTVTVTCRFAAGTAPGTPELRVAVGGSFAGSTVTRPVIAEPPNGAAVTTLANGNTAEFRFRLPTIAPIGVLPRAAELTYLERRPNGALVTSMTATSVLAYAVTGPASERRLVVTGLATLDGRRGQLFVATMVDRGAGIGDSYQHVVSLRSRSQVSLTGLPGDSLTLPPR</sequence>
<protein>
    <submittedName>
        <fullName evidence="3">Tandem-95 repeat protein</fullName>
    </submittedName>
</protein>
<feature type="signal peptide" evidence="1">
    <location>
        <begin position="1"/>
        <end position="24"/>
    </location>
</feature>
<dbReference type="Gene3D" id="2.60.40.10">
    <property type="entry name" value="Immunoglobulins"/>
    <property type="match status" value="2"/>
</dbReference>
<name>A0A6I2FFM2_9MICO</name>
<dbReference type="Proteomes" id="UP000431080">
    <property type="component" value="Unassembled WGS sequence"/>
</dbReference>
<evidence type="ECO:0000313" key="4">
    <source>
        <dbReference type="Proteomes" id="UP000431080"/>
    </source>
</evidence>
<dbReference type="InterPro" id="IPR041690">
    <property type="entry name" value="Cadherin_5"/>
</dbReference>
<keyword evidence="1" id="KW-0732">Signal</keyword>
<dbReference type="EMBL" id="WJIF01000007">
    <property type="protein sequence ID" value="MRG60703.1"/>
    <property type="molecule type" value="Genomic_DNA"/>
</dbReference>
<evidence type="ECO:0000259" key="2">
    <source>
        <dbReference type="Pfam" id="PF17892"/>
    </source>
</evidence>